<protein>
    <submittedName>
        <fullName evidence="1">HAD family phosphatase</fullName>
    </submittedName>
</protein>
<dbReference type="CDD" id="cd07516">
    <property type="entry name" value="HAD_Pase"/>
    <property type="match status" value="1"/>
</dbReference>
<dbReference type="Proteomes" id="UP000261212">
    <property type="component" value="Unassembled WGS sequence"/>
</dbReference>
<sequence>MYKILATDIDGTLFTDDKKITEKTRNAIKKCADMGVYVVLSSGRYYKGVLPIAESLGLTNSYHVADNGICYFNTEGEVEFINVFDKDEYKVLIEHLRKTCKSFVVTNETGMWYETEDRRCVETMLPNNGDAHYIKMKDILDVPNPFKICAYYETDEERDNILSREYEKISGCVSFKVLIDFYPKGIDKYATLLEVAKRLNVKEEEILAVGDSDNDLPMIENARLGVSVKNASENLKNVSDIVLTQTNNEDPLCYVIENIIERTLYTGMF</sequence>
<comment type="caution">
    <text evidence="1">The sequence shown here is derived from an EMBL/GenBank/DDBJ whole genome shotgun (WGS) entry which is preliminary data.</text>
</comment>
<accession>A0A3E3DWB1</accession>
<dbReference type="Gene3D" id="3.40.50.1000">
    <property type="entry name" value="HAD superfamily/HAD-like"/>
    <property type="match status" value="1"/>
</dbReference>
<evidence type="ECO:0000313" key="1">
    <source>
        <dbReference type="EMBL" id="RGD73587.1"/>
    </source>
</evidence>
<dbReference type="SFLD" id="SFLDS00003">
    <property type="entry name" value="Haloacid_Dehalogenase"/>
    <property type="match status" value="1"/>
</dbReference>
<organism evidence="1 2">
    <name type="scientific">Anaerofustis stercorihominis</name>
    <dbReference type="NCBI Taxonomy" id="214853"/>
    <lineage>
        <taxon>Bacteria</taxon>
        <taxon>Bacillati</taxon>
        <taxon>Bacillota</taxon>
        <taxon>Clostridia</taxon>
        <taxon>Eubacteriales</taxon>
        <taxon>Eubacteriaceae</taxon>
        <taxon>Anaerofustis</taxon>
    </lineage>
</organism>
<dbReference type="NCBIfam" id="TIGR01484">
    <property type="entry name" value="HAD-SF-IIB"/>
    <property type="match status" value="1"/>
</dbReference>
<dbReference type="EMBL" id="QUSM01000005">
    <property type="protein sequence ID" value="RGD73587.1"/>
    <property type="molecule type" value="Genomic_DNA"/>
</dbReference>
<dbReference type="InterPro" id="IPR023214">
    <property type="entry name" value="HAD_sf"/>
</dbReference>
<dbReference type="InterPro" id="IPR000150">
    <property type="entry name" value="Cof"/>
</dbReference>
<dbReference type="PANTHER" id="PTHR10000">
    <property type="entry name" value="PHOSPHOSERINE PHOSPHATASE"/>
    <property type="match status" value="1"/>
</dbReference>
<dbReference type="GO" id="GO:0005829">
    <property type="term" value="C:cytosol"/>
    <property type="evidence" value="ECO:0007669"/>
    <property type="project" value="TreeGrafter"/>
</dbReference>
<dbReference type="Gene3D" id="3.30.1240.10">
    <property type="match status" value="1"/>
</dbReference>
<dbReference type="InterPro" id="IPR036412">
    <property type="entry name" value="HAD-like_sf"/>
</dbReference>
<dbReference type="GO" id="GO:0016791">
    <property type="term" value="F:phosphatase activity"/>
    <property type="evidence" value="ECO:0007669"/>
    <property type="project" value="TreeGrafter"/>
</dbReference>
<dbReference type="PANTHER" id="PTHR10000:SF8">
    <property type="entry name" value="HAD SUPERFAMILY HYDROLASE-LIKE, TYPE 3"/>
    <property type="match status" value="1"/>
</dbReference>
<dbReference type="SUPFAM" id="SSF56784">
    <property type="entry name" value="HAD-like"/>
    <property type="match status" value="1"/>
</dbReference>
<dbReference type="RefSeq" id="WP_117532574.1">
    <property type="nucleotide sequence ID" value="NZ_QUSM01000005.1"/>
</dbReference>
<dbReference type="SFLD" id="SFLDG01140">
    <property type="entry name" value="C2.B:_Phosphomannomutase_and_P"/>
    <property type="match status" value="1"/>
</dbReference>
<dbReference type="Pfam" id="PF08282">
    <property type="entry name" value="Hydrolase_3"/>
    <property type="match status" value="1"/>
</dbReference>
<gene>
    <name evidence="1" type="ORF">DW687_09530</name>
</gene>
<dbReference type="PRINTS" id="PR00119">
    <property type="entry name" value="CATATPASE"/>
</dbReference>
<dbReference type="GO" id="GO:0000287">
    <property type="term" value="F:magnesium ion binding"/>
    <property type="evidence" value="ECO:0007669"/>
    <property type="project" value="TreeGrafter"/>
</dbReference>
<dbReference type="InterPro" id="IPR006379">
    <property type="entry name" value="HAD-SF_hydro_IIB"/>
</dbReference>
<dbReference type="AlphaFoldDB" id="A0A3E3DWB1"/>
<dbReference type="NCBIfam" id="TIGR00099">
    <property type="entry name" value="Cof-subfamily"/>
    <property type="match status" value="1"/>
</dbReference>
<evidence type="ECO:0000313" key="2">
    <source>
        <dbReference type="Proteomes" id="UP000261212"/>
    </source>
</evidence>
<proteinExistence type="predicted"/>
<name>A0A3E3DWB1_9FIRM</name>
<reference evidence="1 2" key="1">
    <citation type="submission" date="2018-08" db="EMBL/GenBank/DDBJ databases">
        <title>A genome reference for cultivated species of the human gut microbiota.</title>
        <authorList>
            <person name="Zou Y."/>
            <person name="Xue W."/>
            <person name="Luo G."/>
        </authorList>
    </citation>
    <scope>NUCLEOTIDE SEQUENCE [LARGE SCALE GENOMIC DNA]</scope>
    <source>
        <strain evidence="1 2">AM25-6</strain>
    </source>
</reference>